<dbReference type="RefSeq" id="WP_154616254.1">
    <property type="nucleotide sequence ID" value="NZ_CP053660.1"/>
</dbReference>
<accession>A0A6I3JE44</accession>
<evidence type="ECO:0000313" key="1">
    <source>
        <dbReference type="EMBL" id="MTB96382.1"/>
    </source>
</evidence>
<name>A0A6I3JE44_9ACTN</name>
<keyword evidence="2" id="KW-1185">Reference proteome</keyword>
<proteinExistence type="predicted"/>
<protein>
    <submittedName>
        <fullName evidence="1">Uncharacterized protein</fullName>
    </submittedName>
</protein>
<dbReference type="Proteomes" id="UP000433406">
    <property type="component" value="Unassembled WGS sequence"/>
</dbReference>
<organism evidence="1 2">
    <name type="scientific">Nocardioides marmotae</name>
    <dbReference type="NCBI Taxonomy" id="2663857"/>
    <lineage>
        <taxon>Bacteria</taxon>
        <taxon>Bacillati</taxon>
        <taxon>Actinomycetota</taxon>
        <taxon>Actinomycetes</taxon>
        <taxon>Propionibacteriales</taxon>
        <taxon>Nocardioidaceae</taxon>
        <taxon>Nocardioides</taxon>
    </lineage>
</organism>
<gene>
    <name evidence="1" type="ORF">GGQ22_15005</name>
</gene>
<dbReference type="EMBL" id="WLCI01000016">
    <property type="protein sequence ID" value="MTB96382.1"/>
    <property type="molecule type" value="Genomic_DNA"/>
</dbReference>
<dbReference type="AlphaFoldDB" id="A0A6I3JE44"/>
<comment type="caution">
    <text evidence="1">The sequence shown here is derived from an EMBL/GenBank/DDBJ whole genome shotgun (WGS) entry which is preliminary data.</text>
</comment>
<evidence type="ECO:0000313" key="2">
    <source>
        <dbReference type="Proteomes" id="UP000433406"/>
    </source>
</evidence>
<reference evidence="1 2" key="1">
    <citation type="submission" date="2019-10" db="EMBL/GenBank/DDBJ databases">
        <title>Nocardioides novel species isolated from the excrement of Marmot.</title>
        <authorList>
            <person name="Zhang G."/>
        </authorList>
    </citation>
    <scope>NUCLEOTIDE SEQUENCE [LARGE SCALE GENOMIC DNA]</scope>
    <source>
        <strain evidence="2">zg-579</strain>
    </source>
</reference>
<sequence length="140" mass="15460">MVDLAARVLVRPLALALLVVLALPGTAGAALDVKPEWGKVMAANGVLKKGCASYPYRYRLTLPTDDWEMEVVIKDPDGRSVGSAFLVSDSEPTAGKRWFKMCGVVTRPGKFTIRTKLAVWDGWSEEPGRLRTETFRLRKP</sequence>